<gene>
    <name evidence="1" type="ORF">OSJNBa0013O08.24</name>
</gene>
<proteinExistence type="predicted"/>
<dbReference type="AlphaFoldDB" id="A0A5S6RD98"/>
<sequence>MAHVNKVTENHETRLGFIVPEYFGVLVLEIVTDERALCMFQEMFKLPSIELIYQSNTPSVP</sequence>
<dbReference type="Proteomes" id="UP000000763">
    <property type="component" value="Chromosome 3"/>
</dbReference>
<reference evidence="2" key="1">
    <citation type="journal article" date="2005" name="Nature">
        <title>The map-based sequence of the rice genome.</title>
        <authorList>
            <consortium name="International rice genome sequencing project (IRGSP)"/>
            <person name="Matsumoto T."/>
            <person name="Wu J."/>
            <person name="Kanamori H."/>
            <person name="Katayose Y."/>
            <person name="Fujisawa M."/>
            <person name="Namiki N."/>
            <person name="Mizuno H."/>
            <person name="Yamamoto K."/>
            <person name="Antonio B.A."/>
            <person name="Baba T."/>
            <person name="Sakata K."/>
            <person name="Nagamura Y."/>
            <person name="Aoki H."/>
            <person name="Arikawa K."/>
            <person name="Arita K."/>
            <person name="Bito T."/>
            <person name="Chiden Y."/>
            <person name="Fujitsuka N."/>
            <person name="Fukunaka R."/>
            <person name="Hamada M."/>
            <person name="Harada C."/>
            <person name="Hayashi A."/>
            <person name="Hijishita S."/>
            <person name="Honda M."/>
            <person name="Hosokawa S."/>
            <person name="Ichikawa Y."/>
            <person name="Idonuma A."/>
            <person name="Iijima M."/>
            <person name="Ikeda M."/>
            <person name="Ikeno M."/>
            <person name="Ito K."/>
            <person name="Ito S."/>
            <person name="Ito T."/>
            <person name="Ito Y."/>
            <person name="Ito Y."/>
            <person name="Iwabuchi A."/>
            <person name="Kamiya K."/>
            <person name="Karasawa W."/>
            <person name="Kurita K."/>
            <person name="Katagiri S."/>
            <person name="Kikuta A."/>
            <person name="Kobayashi H."/>
            <person name="Kobayashi N."/>
            <person name="Machita K."/>
            <person name="Maehara T."/>
            <person name="Masukawa M."/>
            <person name="Mizubayashi T."/>
            <person name="Mukai Y."/>
            <person name="Nagasaki H."/>
            <person name="Nagata Y."/>
            <person name="Naito S."/>
            <person name="Nakashima M."/>
            <person name="Nakama Y."/>
            <person name="Nakamichi Y."/>
            <person name="Nakamura M."/>
            <person name="Meguro A."/>
            <person name="Negishi M."/>
            <person name="Ohta I."/>
            <person name="Ohta T."/>
            <person name="Okamoto M."/>
            <person name="Ono N."/>
            <person name="Saji S."/>
            <person name="Sakaguchi M."/>
            <person name="Sakai K."/>
            <person name="Shibata M."/>
            <person name="Shimokawa T."/>
            <person name="Song J."/>
            <person name="Takazaki Y."/>
            <person name="Terasawa K."/>
            <person name="Tsugane M."/>
            <person name="Tsuji K."/>
            <person name="Ueda S."/>
            <person name="Waki K."/>
            <person name="Yamagata H."/>
            <person name="Yamamoto M."/>
            <person name="Yamamoto S."/>
            <person name="Yamane H."/>
            <person name="Yoshiki S."/>
            <person name="Yoshihara R."/>
            <person name="Yukawa K."/>
            <person name="Zhong H."/>
            <person name="Yano M."/>
            <person name="Yuan Q."/>
            <person name="Ouyang S."/>
            <person name="Liu J."/>
            <person name="Jones K.M."/>
            <person name="Gansberger K."/>
            <person name="Moffat K."/>
            <person name="Hill J."/>
            <person name="Bera J."/>
            <person name="Fadrosh D."/>
            <person name="Jin S."/>
            <person name="Johri S."/>
            <person name="Kim M."/>
            <person name="Overton L."/>
            <person name="Reardon M."/>
            <person name="Tsitrin T."/>
            <person name="Vuong H."/>
            <person name="Weaver B."/>
            <person name="Ciecko A."/>
            <person name="Tallon L."/>
            <person name="Jackson J."/>
            <person name="Pai G."/>
            <person name="Aken S.V."/>
            <person name="Utterback T."/>
            <person name="Reidmuller S."/>
            <person name="Feldblyum T."/>
            <person name="Hsiao J."/>
            <person name="Zismann V."/>
            <person name="Iobst S."/>
            <person name="de Vazeille A.R."/>
            <person name="Buell C.R."/>
            <person name="Ying K."/>
            <person name="Li Y."/>
            <person name="Lu T."/>
            <person name="Huang Y."/>
            <person name="Zhao Q."/>
            <person name="Feng Q."/>
            <person name="Zhang L."/>
            <person name="Zhu J."/>
            <person name="Weng Q."/>
            <person name="Mu J."/>
            <person name="Lu Y."/>
            <person name="Fan D."/>
            <person name="Liu Y."/>
            <person name="Guan J."/>
            <person name="Zhang Y."/>
            <person name="Yu S."/>
            <person name="Liu X."/>
            <person name="Zhang Y."/>
            <person name="Hong G."/>
            <person name="Han B."/>
            <person name="Choisne N."/>
            <person name="Demange N."/>
            <person name="Orjeda G."/>
            <person name="Samain S."/>
            <person name="Cattolico L."/>
            <person name="Pelletier E."/>
            <person name="Couloux A."/>
            <person name="Segurens B."/>
            <person name="Wincker P."/>
            <person name="D'Hont A."/>
            <person name="Scarpelli C."/>
            <person name="Weissenbach J."/>
            <person name="Salanoubat M."/>
            <person name="Quetier F."/>
            <person name="Yu Y."/>
            <person name="Kim H.R."/>
            <person name="Rambo T."/>
            <person name="Currie J."/>
            <person name="Collura K."/>
            <person name="Luo M."/>
            <person name="Yang T."/>
            <person name="Ammiraju J.S.S."/>
            <person name="Engler F."/>
            <person name="Soderlund C."/>
            <person name="Wing R.A."/>
            <person name="Palmer L.E."/>
            <person name="de la Bastide M."/>
            <person name="Spiegel L."/>
            <person name="Nascimento L."/>
            <person name="Zutavern T."/>
            <person name="O'Shaughnessy A."/>
            <person name="Dike S."/>
            <person name="Dedhia N."/>
            <person name="Preston R."/>
            <person name="Balija V."/>
            <person name="McCombie W.R."/>
            <person name="Chow T."/>
            <person name="Chen H."/>
            <person name="Chung M."/>
            <person name="Chen C."/>
            <person name="Shaw J."/>
            <person name="Wu H."/>
            <person name="Hsiao K."/>
            <person name="Chao Y."/>
            <person name="Chu M."/>
            <person name="Cheng C."/>
            <person name="Hour A."/>
            <person name="Lee P."/>
            <person name="Lin S."/>
            <person name="Lin Y."/>
            <person name="Liou J."/>
            <person name="Liu S."/>
            <person name="Hsing Y."/>
            <person name="Raghuvanshi S."/>
            <person name="Mohanty A."/>
            <person name="Bharti A.K."/>
            <person name="Gaur A."/>
            <person name="Gupta V."/>
            <person name="Kumar D."/>
            <person name="Ravi V."/>
            <person name="Vij S."/>
            <person name="Kapur A."/>
            <person name="Khurana P."/>
            <person name="Khurana P."/>
            <person name="Khurana J.P."/>
            <person name="Tyagi A.K."/>
            <person name="Gaikwad K."/>
            <person name="Singh A."/>
            <person name="Dalal V."/>
            <person name="Srivastava S."/>
            <person name="Dixit A."/>
            <person name="Pal A.K."/>
            <person name="Ghazi I.A."/>
            <person name="Yadav M."/>
            <person name="Pandit A."/>
            <person name="Bhargava A."/>
            <person name="Sureshbabu K."/>
            <person name="Batra K."/>
            <person name="Sharma T.R."/>
            <person name="Mohapatra T."/>
            <person name="Singh N.K."/>
            <person name="Messing J."/>
            <person name="Nelson A.B."/>
            <person name="Fuks G."/>
            <person name="Kavchok S."/>
            <person name="Keizer G."/>
            <person name="Linton E."/>
            <person name="Llaca V."/>
            <person name="Song R."/>
            <person name="Tanyolac B."/>
            <person name="Young S."/>
            <person name="Ho-Il K."/>
            <person name="Hahn J.H."/>
            <person name="Sangsakoo G."/>
            <person name="Vanavichit A."/>
            <person name="de Mattos Luiz.A.T."/>
            <person name="Zimmer P.D."/>
            <person name="Malone G."/>
            <person name="Dellagostin O."/>
            <person name="de Oliveira A.C."/>
            <person name="Bevan M."/>
            <person name="Bancroft I."/>
            <person name="Minx P."/>
            <person name="Cordum H."/>
            <person name="Wilson R."/>
            <person name="Cheng Z."/>
            <person name="Jin W."/>
            <person name="Jiang J."/>
            <person name="Leong S.A."/>
            <person name="Iwama H."/>
            <person name="Gojobori T."/>
            <person name="Itoh T."/>
            <person name="Niimura Y."/>
            <person name="Fujii Y."/>
            <person name="Habara T."/>
            <person name="Sakai H."/>
            <person name="Sato Y."/>
            <person name="Wilson G."/>
            <person name="Kumar K."/>
            <person name="McCouch S."/>
            <person name="Juretic N."/>
            <person name="Hoen D."/>
            <person name="Wright S."/>
            <person name="Bruskiewich R."/>
            <person name="Bureau T."/>
            <person name="Miyao A."/>
            <person name="Hirochika H."/>
            <person name="Nishikawa T."/>
            <person name="Kadowaki K."/>
            <person name="Sugiura M."/>
            <person name="Burr B."/>
            <person name="Sasaki T."/>
        </authorList>
    </citation>
    <scope>NUCLEOTIDE SEQUENCE [LARGE SCALE GENOMIC DNA]</scope>
    <source>
        <strain evidence="2">cv. Nipponbare</strain>
    </source>
</reference>
<protein>
    <submittedName>
        <fullName evidence="1">Uncharacterized protein</fullName>
    </submittedName>
</protein>
<name>A0A5S6RD98_ORYSJ</name>
<reference evidence="2" key="2">
    <citation type="journal article" date="2008" name="Nucleic Acids Res.">
        <title>The rice annotation project database (RAP-DB): 2008 update.</title>
        <authorList>
            <consortium name="The rice annotation project (RAP)"/>
        </authorList>
    </citation>
    <scope>GENOME REANNOTATION</scope>
    <source>
        <strain evidence="2">cv. Nipponbare</strain>
    </source>
</reference>
<accession>A0A5S6RD98</accession>
<dbReference type="EMBL" id="AC084762">
    <property type="protein sequence ID" value="AAL58256.1"/>
    <property type="molecule type" value="Genomic_DNA"/>
</dbReference>
<evidence type="ECO:0000313" key="2">
    <source>
        <dbReference type="Proteomes" id="UP000000763"/>
    </source>
</evidence>
<organism evidence="1 2">
    <name type="scientific">Oryza sativa subsp. japonica</name>
    <name type="common">Rice</name>
    <dbReference type="NCBI Taxonomy" id="39947"/>
    <lineage>
        <taxon>Eukaryota</taxon>
        <taxon>Viridiplantae</taxon>
        <taxon>Streptophyta</taxon>
        <taxon>Embryophyta</taxon>
        <taxon>Tracheophyta</taxon>
        <taxon>Spermatophyta</taxon>
        <taxon>Magnoliopsida</taxon>
        <taxon>Liliopsida</taxon>
        <taxon>Poales</taxon>
        <taxon>Poaceae</taxon>
        <taxon>BOP clade</taxon>
        <taxon>Oryzoideae</taxon>
        <taxon>Oryzeae</taxon>
        <taxon>Oryzinae</taxon>
        <taxon>Oryza</taxon>
        <taxon>Oryza sativa</taxon>
    </lineage>
</organism>
<evidence type="ECO:0000313" key="1">
    <source>
        <dbReference type="EMBL" id="AAL58256.1"/>
    </source>
</evidence>